<organism evidence="3 4">
    <name type="scientific">Thalassiosira oceanica</name>
    <name type="common">Marine diatom</name>
    <dbReference type="NCBI Taxonomy" id="159749"/>
    <lineage>
        <taxon>Eukaryota</taxon>
        <taxon>Sar</taxon>
        <taxon>Stramenopiles</taxon>
        <taxon>Ochrophyta</taxon>
        <taxon>Bacillariophyta</taxon>
        <taxon>Coscinodiscophyceae</taxon>
        <taxon>Thalassiosirophycidae</taxon>
        <taxon>Thalassiosirales</taxon>
        <taxon>Thalassiosiraceae</taxon>
        <taxon>Thalassiosira</taxon>
    </lineage>
</organism>
<evidence type="ECO:0000256" key="1">
    <source>
        <dbReference type="SAM" id="MobiDB-lite"/>
    </source>
</evidence>
<evidence type="ECO:0000259" key="2">
    <source>
        <dbReference type="Pfam" id="PF00005"/>
    </source>
</evidence>
<dbReference type="InterPro" id="IPR027417">
    <property type="entry name" value="P-loop_NTPase"/>
</dbReference>
<feature type="compositionally biased region" description="Basic and acidic residues" evidence="1">
    <location>
        <begin position="21"/>
        <end position="30"/>
    </location>
</feature>
<dbReference type="GO" id="GO:0005524">
    <property type="term" value="F:ATP binding"/>
    <property type="evidence" value="ECO:0007669"/>
    <property type="project" value="InterPro"/>
</dbReference>
<feature type="region of interest" description="Disordered" evidence="1">
    <location>
        <begin position="50"/>
        <end position="87"/>
    </location>
</feature>
<dbReference type="AlphaFoldDB" id="K0TPS6"/>
<dbReference type="Pfam" id="PF00005">
    <property type="entry name" value="ABC_tran"/>
    <property type="match status" value="1"/>
</dbReference>
<comment type="caution">
    <text evidence="3">The sequence shown here is derived from an EMBL/GenBank/DDBJ whole genome shotgun (WGS) entry which is preliminary data.</text>
</comment>
<evidence type="ECO:0000313" key="4">
    <source>
        <dbReference type="Proteomes" id="UP000266841"/>
    </source>
</evidence>
<keyword evidence="4" id="KW-1185">Reference proteome</keyword>
<name>K0TPS6_THAOC</name>
<accession>K0TPS6</accession>
<sequence length="187" mass="19933">MQNRSQQEESAGRAGRTSTSTERKDDETLHCGKGSSFVLYFATAIQKTSNPLEKRMDTESADLTSPLVGIQDEGEEARTAPTPSTADDIKAEIAKLTAKLAKALPLPTNESGVDKDGGYADLDFVKTKPGLTAIFKRKPSSVKTILHEFRAEFPEGCVTALMGPSGAGKTTLLDFLTGMLGRGVHAS</sequence>
<feature type="non-terminal residue" evidence="3">
    <location>
        <position position="187"/>
    </location>
</feature>
<dbReference type="GO" id="GO:0016887">
    <property type="term" value="F:ATP hydrolysis activity"/>
    <property type="evidence" value="ECO:0007669"/>
    <property type="project" value="InterPro"/>
</dbReference>
<evidence type="ECO:0000313" key="3">
    <source>
        <dbReference type="EMBL" id="EJK74812.1"/>
    </source>
</evidence>
<proteinExistence type="predicted"/>
<feature type="region of interest" description="Disordered" evidence="1">
    <location>
        <begin position="1"/>
        <end position="30"/>
    </location>
</feature>
<dbReference type="EMBL" id="AGNL01003354">
    <property type="protein sequence ID" value="EJK74812.1"/>
    <property type="molecule type" value="Genomic_DNA"/>
</dbReference>
<dbReference type="InterPro" id="IPR003439">
    <property type="entry name" value="ABC_transporter-like_ATP-bd"/>
</dbReference>
<feature type="compositionally biased region" description="Basic and acidic residues" evidence="1">
    <location>
        <begin position="1"/>
        <end position="11"/>
    </location>
</feature>
<feature type="domain" description="ABC transporter" evidence="2">
    <location>
        <begin position="147"/>
        <end position="180"/>
    </location>
</feature>
<gene>
    <name evidence="3" type="ORF">THAOC_03488</name>
</gene>
<protein>
    <recommendedName>
        <fullName evidence="2">ABC transporter domain-containing protein</fullName>
    </recommendedName>
</protein>
<reference evidence="3 4" key="1">
    <citation type="journal article" date="2012" name="Genome Biol.">
        <title>Genome and low-iron response of an oceanic diatom adapted to chronic iron limitation.</title>
        <authorList>
            <person name="Lommer M."/>
            <person name="Specht M."/>
            <person name="Roy A.S."/>
            <person name="Kraemer L."/>
            <person name="Andreson R."/>
            <person name="Gutowska M.A."/>
            <person name="Wolf J."/>
            <person name="Bergner S.V."/>
            <person name="Schilhabel M.B."/>
            <person name="Klostermeier U.C."/>
            <person name="Beiko R.G."/>
            <person name="Rosenstiel P."/>
            <person name="Hippler M."/>
            <person name="Laroche J."/>
        </authorList>
    </citation>
    <scope>NUCLEOTIDE SEQUENCE [LARGE SCALE GENOMIC DNA]</scope>
    <source>
        <strain evidence="3 4">CCMP1005</strain>
    </source>
</reference>
<dbReference type="Proteomes" id="UP000266841">
    <property type="component" value="Unassembled WGS sequence"/>
</dbReference>
<dbReference type="Gene3D" id="3.40.50.300">
    <property type="entry name" value="P-loop containing nucleotide triphosphate hydrolases"/>
    <property type="match status" value="1"/>
</dbReference>
<dbReference type="SUPFAM" id="SSF52540">
    <property type="entry name" value="P-loop containing nucleoside triphosphate hydrolases"/>
    <property type="match status" value="1"/>
</dbReference>